<feature type="transmembrane region" description="Helical" evidence="1">
    <location>
        <begin position="12"/>
        <end position="34"/>
    </location>
</feature>
<feature type="transmembrane region" description="Helical" evidence="1">
    <location>
        <begin position="46"/>
        <end position="69"/>
    </location>
</feature>
<sequence>AARYPPDAATCFAAVLITGSALSMLAPLGLGLWADLRGEREVYVGISLAAGAAALLFASGPNAFGFAAAW</sequence>
<accession>A0A812IQ56</accession>
<evidence type="ECO:0000256" key="1">
    <source>
        <dbReference type="SAM" id="Phobius"/>
    </source>
</evidence>
<proteinExistence type="predicted"/>
<name>A0A812IQ56_SYMPI</name>
<keyword evidence="1" id="KW-0472">Membrane</keyword>
<dbReference type="EMBL" id="CAJNIZ010000022">
    <property type="protein sequence ID" value="CAE7151431.1"/>
    <property type="molecule type" value="Genomic_DNA"/>
</dbReference>
<comment type="caution">
    <text evidence="2">The sequence shown here is derived from an EMBL/GenBank/DDBJ whole genome shotgun (WGS) entry which is preliminary data.</text>
</comment>
<evidence type="ECO:0000313" key="3">
    <source>
        <dbReference type="Proteomes" id="UP000649617"/>
    </source>
</evidence>
<evidence type="ECO:0000313" key="2">
    <source>
        <dbReference type="EMBL" id="CAE7151431.1"/>
    </source>
</evidence>
<feature type="non-terminal residue" evidence="2">
    <location>
        <position position="70"/>
    </location>
</feature>
<keyword evidence="1" id="KW-1133">Transmembrane helix</keyword>
<protein>
    <recommendedName>
        <fullName evidence="4">MFS transporter</fullName>
    </recommendedName>
</protein>
<keyword evidence="3" id="KW-1185">Reference proteome</keyword>
<gene>
    <name evidence="2" type="ORF">SPIL2461_LOCUS204</name>
</gene>
<evidence type="ECO:0008006" key="4">
    <source>
        <dbReference type="Google" id="ProtNLM"/>
    </source>
</evidence>
<organism evidence="2 3">
    <name type="scientific">Symbiodinium pilosum</name>
    <name type="common">Dinoflagellate</name>
    <dbReference type="NCBI Taxonomy" id="2952"/>
    <lineage>
        <taxon>Eukaryota</taxon>
        <taxon>Sar</taxon>
        <taxon>Alveolata</taxon>
        <taxon>Dinophyceae</taxon>
        <taxon>Suessiales</taxon>
        <taxon>Symbiodiniaceae</taxon>
        <taxon>Symbiodinium</taxon>
    </lineage>
</organism>
<feature type="non-terminal residue" evidence="2">
    <location>
        <position position="1"/>
    </location>
</feature>
<dbReference type="AlphaFoldDB" id="A0A812IQ56"/>
<keyword evidence="1" id="KW-0812">Transmembrane</keyword>
<reference evidence="2" key="1">
    <citation type="submission" date="2021-02" db="EMBL/GenBank/DDBJ databases">
        <authorList>
            <person name="Dougan E. K."/>
            <person name="Rhodes N."/>
            <person name="Thang M."/>
            <person name="Chan C."/>
        </authorList>
    </citation>
    <scope>NUCLEOTIDE SEQUENCE</scope>
</reference>
<dbReference type="Proteomes" id="UP000649617">
    <property type="component" value="Unassembled WGS sequence"/>
</dbReference>